<keyword evidence="3" id="KW-1185">Reference proteome</keyword>
<accession>A0A4R6BJZ1</accession>
<organism evidence="2 3">
    <name type="scientific">Macrococcus hajekii</name>
    <dbReference type="NCBI Taxonomy" id="198482"/>
    <lineage>
        <taxon>Bacteria</taxon>
        <taxon>Bacillati</taxon>
        <taxon>Bacillota</taxon>
        <taxon>Bacilli</taxon>
        <taxon>Bacillales</taxon>
        <taxon>Staphylococcaceae</taxon>
        <taxon>Macrococcus</taxon>
    </lineage>
</organism>
<sequence length="201" mass="22193">MQHILKNETNSTHPRTLVMLHGTGGDEYDMLPIAQMIDAEAPVISVKGNVSENGMTRFFRRLAIGQFDEEDLVERTHELNDFVVKTAKENELQSSEIVAIGYSNGANIAASSLFHSNEVFDAAILFHPIVPLSGIELPDLSGKKVFIGAGTGDPYAPKSEIDELQAMLEQAGAEVQVFWHEQGHSLTQEELQAAIQWYQTL</sequence>
<protein>
    <submittedName>
        <fullName evidence="2">Alpha/beta hydrolase</fullName>
    </submittedName>
</protein>
<dbReference type="GO" id="GO:0016787">
    <property type="term" value="F:hydrolase activity"/>
    <property type="evidence" value="ECO:0007669"/>
    <property type="project" value="UniProtKB-KW"/>
</dbReference>
<evidence type="ECO:0000313" key="3">
    <source>
        <dbReference type="Proteomes" id="UP000295328"/>
    </source>
</evidence>
<dbReference type="SUPFAM" id="SSF53474">
    <property type="entry name" value="alpha/beta-Hydrolases"/>
    <property type="match status" value="1"/>
</dbReference>
<dbReference type="Proteomes" id="UP000295328">
    <property type="component" value="Unassembled WGS sequence"/>
</dbReference>
<gene>
    <name evidence="2" type="ORF">ERX37_07090</name>
</gene>
<keyword evidence="2" id="KW-0378">Hydrolase</keyword>
<name>A0A4R6BJZ1_9STAP</name>
<dbReference type="OrthoDB" id="9796570at2"/>
<comment type="caution">
    <text evidence="2">The sequence shown here is derived from an EMBL/GenBank/DDBJ whole genome shotgun (WGS) entry which is preliminary data.</text>
</comment>
<dbReference type="InterPro" id="IPR002925">
    <property type="entry name" value="Dienelactn_hydro"/>
</dbReference>
<proteinExistence type="predicted"/>
<feature type="domain" description="Dienelactone hydrolase" evidence="1">
    <location>
        <begin position="79"/>
        <end position="190"/>
    </location>
</feature>
<dbReference type="EMBL" id="SCWE01000002">
    <property type="protein sequence ID" value="TDM01967.1"/>
    <property type="molecule type" value="Genomic_DNA"/>
</dbReference>
<reference evidence="2 3" key="1">
    <citation type="submission" date="2019-01" db="EMBL/GenBank/DDBJ databases">
        <title>Draft genome sequences of the type strains of six Macrococcus species.</title>
        <authorList>
            <person name="Mazhar S."/>
            <person name="Altermann E."/>
            <person name="Hill C."/>
            <person name="Mcauliffe O."/>
        </authorList>
    </citation>
    <scope>NUCLEOTIDE SEQUENCE [LARGE SCALE GENOMIC DNA]</scope>
    <source>
        <strain evidence="2 3">CCM4809</strain>
    </source>
</reference>
<evidence type="ECO:0000259" key="1">
    <source>
        <dbReference type="Pfam" id="PF01738"/>
    </source>
</evidence>
<dbReference type="Gene3D" id="3.40.50.1820">
    <property type="entry name" value="alpha/beta hydrolase"/>
    <property type="match status" value="1"/>
</dbReference>
<dbReference type="InterPro" id="IPR029058">
    <property type="entry name" value="AB_hydrolase_fold"/>
</dbReference>
<evidence type="ECO:0000313" key="2">
    <source>
        <dbReference type="EMBL" id="TDM01967.1"/>
    </source>
</evidence>
<dbReference type="Pfam" id="PF01738">
    <property type="entry name" value="DLH"/>
    <property type="match status" value="1"/>
</dbReference>
<dbReference type="AlphaFoldDB" id="A0A4R6BJZ1"/>
<dbReference type="RefSeq" id="WP_133429980.1">
    <property type="nucleotide sequence ID" value="NZ_BMCC01000003.1"/>
</dbReference>